<evidence type="ECO:0000256" key="1">
    <source>
        <dbReference type="ARBA" id="ARBA00010746"/>
    </source>
</evidence>
<gene>
    <name evidence="7" type="ORF">PVAP13_3NG053500</name>
</gene>
<evidence type="ECO:0000313" key="7">
    <source>
        <dbReference type="EMBL" id="KAG2615544.1"/>
    </source>
</evidence>
<dbReference type="InterPro" id="IPR004265">
    <property type="entry name" value="Dirigent"/>
</dbReference>
<dbReference type="Gene3D" id="2.40.480.10">
    <property type="entry name" value="Allene oxide cyclase-like"/>
    <property type="match status" value="1"/>
</dbReference>
<dbReference type="Gene3D" id="2.100.10.30">
    <property type="entry name" value="Jacalin-like lectin domain"/>
    <property type="match status" value="1"/>
</dbReference>
<feature type="domain" description="Jacalin-type lectin" evidence="6">
    <location>
        <begin position="163"/>
        <end position="304"/>
    </location>
</feature>
<evidence type="ECO:0000313" key="8">
    <source>
        <dbReference type="Proteomes" id="UP000823388"/>
    </source>
</evidence>
<comment type="similarity">
    <text evidence="1 5">Belongs to the plant dirigent protein family.</text>
</comment>
<name>A0A8T0U414_PANVG</name>
<keyword evidence="4" id="KW-0430">Lectin</keyword>
<dbReference type="Proteomes" id="UP000823388">
    <property type="component" value="Chromosome 3N"/>
</dbReference>
<dbReference type="GO" id="GO:0009699">
    <property type="term" value="P:phenylpropanoid biosynthetic process"/>
    <property type="evidence" value="ECO:0007669"/>
    <property type="project" value="UniProtKB-ARBA"/>
</dbReference>
<dbReference type="AlphaFoldDB" id="A0A8T0U414"/>
<dbReference type="SMART" id="SM00915">
    <property type="entry name" value="Jacalin"/>
    <property type="match status" value="1"/>
</dbReference>
<dbReference type="InterPro" id="IPR001229">
    <property type="entry name" value="Jacalin-like_lectin_dom"/>
</dbReference>
<keyword evidence="3 5" id="KW-0964">Secreted</keyword>
<evidence type="ECO:0000256" key="5">
    <source>
        <dbReference type="RuleBase" id="RU363099"/>
    </source>
</evidence>
<accession>A0A8T0U414</accession>
<dbReference type="InterPro" id="IPR036404">
    <property type="entry name" value="Jacalin-like_lectin_dom_sf"/>
</dbReference>
<dbReference type="Pfam" id="PF03018">
    <property type="entry name" value="Dirigent"/>
    <property type="match status" value="1"/>
</dbReference>
<dbReference type="SUPFAM" id="SSF51101">
    <property type="entry name" value="Mannose-binding lectins"/>
    <property type="match status" value="1"/>
</dbReference>
<comment type="caution">
    <text evidence="7">The sequence shown here is derived from an EMBL/GenBank/DDBJ whole genome shotgun (WGS) entry which is preliminary data.</text>
</comment>
<organism evidence="7 8">
    <name type="scientific">Panicum virgatum</name>
    <name type="common">Blackwell switchgrass</name>
    <dbReference type="NCBI Taxonomy" id="38727"/>
    <lineage>
        <taxon>Eukaryota</taxon>
        <taxon>Viridiplantae</taxon>
        <taxon>Streptophyta</taxon>
        <taxon>Embryophyta</taxon>
        <taxon>Tracheophyta</taxon>
        <taxon>Spermatophyta</taxon>
        <taxon>Magnoliopsida</taxon>
        <taxon>Liliopsida</taxon>
        <taxon>Poales</taxon>
        <taxon>Poaceae</taxon>
        <taxon>PACMAD clade</taxon>
        <taxon>Panicoideae</taxon>
        <taxon>Panicodae</taxon>
        <taxon>Paniceae</taxon>
        <taxon>Panicinae</taxon>
        <taxon>Panicum</taxon>
        <taxon>Panicum sect. Hiantes</taxon>
    </lineage>
</organism>
<evidence type="ECO:0000256" key="2">
    <source>
        <dbReference type="ARBA" id="ARBA00011738"/>
    </source>
</evidence>
<keyword evidence="8" id="KW-1185">Reference proteome</keyword>
<dbReference type="InterPro" id="IPR033734">
    <property type="entry name" value="Jacalin-like_lectin_dom_plant"/>
</dbReference>
<dbReference type="OrthoDB" id="583353at2759"/>
<protein>
    <recommendedName>
        <fullName evidence="5">Dirigent protein</fullName>
    </recommendedName>
</protein>
<dbReference type="GO" id="GO:0048046">
    <property type="term" value="C:apoplast"/>
    <property type="evidence" value="ECO:0007669"/>
    <property type="project" value="UniProtKB-SubCell"/>
</dbReference>
<comment type="subcellular location">
    <subcellularLocation>
        <location evidence="5">Secreted</location>
        <location evidence="5">Extracellular space</location>
        <location evidence="5">Apoplast</location>
    </subcellularLocation>
</comment>
<dbReference type="CDD" id="cd09612">
    <property type="entry name" value="Jacalin"/>
    <property type="match status" value="1"/>
</dbReference>
<dbReference type="GO" id="GO:0030246">
    <property type="term" value="F:carbohydrate binding"/>
    <property type="evidence" value="ECO:0007669"/>
    <property type="project" value="UniProtKB-KW"/>
</dbReference>
<dbReference type="PROSITE" id="PS51752">
    <property type="entry name" value="JACALIN_LECTIN"/>
    <property type="match status" value="1"/>
</dbReference>
<dbReference type="Pfam" id="PF01419">
    <property type="entry name" value="Jacalin"/>
    <property type="match status" value="1"/>
</dbReference>
<sequence length="314" mass="33255">MANLEIIRSPLPEENNNFNFSNLYLFHTPLGPNRNQFGVTSSDSATGLGSIIVNNWPIYDGAGPNAAIVARAQGMHVYAGNWNNVFSIVFEIQRFKGSTLQVMGISVENGEFAIVGGTGQFAMASGVIYKNFHEQRSDGNIIRLTIQGSSPLLKGWSPPPSQVTKIGPLGGDGGVAQDITDTPGRLESITVQSGVVVDAISFSYADQAGKKRTAGPWGGSGRCSHTIQLGPSEFVKGISGTVGLYRSCNVIASLTIVTNAKTYGPFGLGDGTPFTVPVEDNHSVVGFFGRSSRYLDAIGVYVATTTMNQGCCDF</sequence>
<proteinExistence type="inferred from homology"/>
<comment type="subunit">
    <text evidence="2 5">Homodimer.</text>
</comment>
<dbReference type="PANTHER" id="PTHR46506">
    <property type="entry name" value="OS05G0143600 PROTEIN"/>
    <property type="match status" value="1"/>
</dbReference>
<evidence type="ECO:0000256" key="4">
    <source>
        <dbReference type="ARBA" id="ARBA00022734"/>
    </source>
</evidence>
<dbReference type="InterPro" id="IPR044859">
    <property type="entry name" value="Allene_oxi_cyc_Dirigent"/>
</dbReference>
<dbReference type="EMBL" id="CM029042">
    <property type="protein sequence ID" value="KAG2615544.1"/>
    <property type="molecule type" value="Genomic_DNA"/>
</dbReference>
<comment type="function">
    <text evidence="5">Dirigent proteins impart stereoselectivity on the phenoxy radical-coupling reaction, yielding optically active lignans from two molecules of coniferyl alcohol in the biosynthesis of lignans, flavonolignans, and alkaloids and thus plays a central role in plant secondary metabolism.</text>
</comment>
<evidence type="ECO:0000256" key="3">
    <source>
        <dbReference type="ARBA" id="ARBA00022525"/>
    </source>
</evidence>
<reference evidence="7" key="1">
    <citation type="submission" date="2020-05" db="EMBL/GenBank/DDBJ databases">
        <title>WGS assembly of Panicum virgatum.</title>
        <authorList>
            <person name="Lovell J.T."/>
            <person name="Jenkins J."/>
            <person name="Shu S."/>
            <person name="Juenger T.E."/>
            <person name="Schmutz J."/>
        </authorList>
    </citation>
    <scope>NUCLEOTIDE SEQUENCE</scope>
    <source>
        <strain evidence="7">AP13</strain>
    </source>
</reference>
<evidence type="ECO:0000259" key="6">
    <source>
        <dbReference type="PROSITE" id="PS51752"/>
    </source>
</evidence>
<keyword evidence="5" id="KW-0052">Apoplast</keyword>